<keyword evidence="3" id="KW-1185">Reference proteome</keyword>
<dbReference type="SUPFAM" id="SSF141371">
    <property type="entry name" value="PilZ domain-like"/>
    <property type="match status" value="1"/>
</dbReference>
<comment type="caution">
    <text evidence="2">The sequence shown here is derived from an EMBL/GenBank/DDBJ whole genome shotgun (WGS) entry which is preliminary data.</text>
</comment>
<gene>
    <name evidence="2" type="ORF">J3998_11665</name>
</gene>
<accession>A0ABS3Q7D2</accession>
<dbReference type="Pfam" id="PF07238">
    <property type="entry name" value="PilZ"/>
    <property type="match status" value="1"/>
</dbReference>
<dbReference type="RefSeq" id="WP_208150844.1">
    <property type="nucleotide sequence ID" value="NZ_JAGETV010000031.1"/>
</dbReference>
<evidence type="ECO:0000313" key="3">
    <source>
        <dbReference type="Proteomes" id="UP000664835"/>
    </source>
</evidence>
<dbReference type="Proteomes" id="UP000664835">
    <property type="component" value="Unassembled WGS sequence"/>
</dbReference>
<reference evidence="2 3" key="1">
    <citation type="submission" date="2021-03" db="EMBL/GenBank/DDBJ databases">
        <title>Thiomicrorhabdus sp.nov.,novel sulfur-oxidizing bacteria isolated from coastal sediment.</title>
        <authorList>
            <person name="Liu X."/>
        </authorList>
    </citation>
    <scope>NUCLEOTIDE SEQUENCE [LARGE SCALE GENOMIC DNA]</scope>
    <source>
        <strain evidence="2 3">6S2-11</strain>
    </source>
</reference>
<feature type="domain" description="PilZ" evidence="1">
    <location>
        <begin position="10"/>
        <end position="111"/>
    </location>
</feature>
<evidence type="ECO:0000313" key="2">
    <source>
        <dbReference type="EMBL" id="MBO1928229.1"/>
    </source>
</evidence>
<evidence type="ECO:0000259" key="1">
    <source>
        <dbReference type="Pfam" id="PF07238"/>
    </source>
</evidence>
<organism evidence="2 3">
    <name type="scientific">Thiomicrorhabdus marina</name>
    <dbReference type="NCBI Taxonomy" id="2818442"/>
    <lineage>
        <taxon>Bacteria</taxon>
        <taxon>Pseudomonadati</taxon>
        <taxon>Pseudomonadota</taxon>
        <taxon>Gammaproteobacteria</taxon>
        <taxon>Thiotrichales</taxon>
        <taxon>Piscirickettsiaceae</taxon>
        <taxon>Thiomicrorhabdus</taxon>
    </lineage>
</organism>
<dbReference type="EMBL" id="JAGETV010000031">
    <property type="protein sequence ID" value="MBO1928229.1"/>
    <property type="molecule type" value="Genomic_DNA"/>
</dbReference>
<name>A0ABS3Q7D2_9GAMM</name>
<protein>
    <submittedName>
        <fullName evidence="2">PilZ domain-containing protein</fullName>
    </submittedName>
</protein>
<dbReference type="Gene3D" id="2.40.10.220">
    <property type="entry name" value="predicted glycosyltransferase like domains"/>
    <property type="match status" value="1"/>
</dbReference>
<sequence length="137" mass="15653">MENSIINNQDRRTSERHPIRLPCQIICNGVQVKATLVDISEEGLGFVTALPFLYEGRKVELIFNNGRVGDNDEPLRLQIEIKNQASDSFAERFGARLKEIPQGYMNYFKRLFNAECKSTFRRAFNHHALAALVPVKS</sequence>
<dbReference type="InterPro" id="IPR009875">
    <property type="entry name" value="PilZ_domain"/>
</dbReference>
<proteinExistence type="predicted"/>